<dbReference type="GO" id="GO:0060287">
    <property type="term" value="P:epithelial cilium movement involved in determination of left/right asymmetry"/>
    <property type="evidence" value="ECO:0007669"/>
    <property type="project" value="TreeGrafter"/>
</dbReference>
<dbReference type="Ensembl" id="ENSHHUT00000094443.1">
    <property type="protein sequence ID" value="ENSHHUP00000091621.1"/>
    <property type="gene ID" value="ENSHHUG00000052838.1"/>
</dbReference>
<evidence type="ECO:0000256" key="1">
    <source>
        <dbReference type="SAM" id="MobiDB-lite"/>
    </source>
</evidence>
<name>A0A4W5RNQ5_9TELE</name>
<organism evidence="2 3">
    <name type="scientific">Hucho hucho</name>
    <name type="common">huchen</name>
    <dbReference type="NCBI Taxonomy" id="62062"/>
    <lineage>
        <taxon>Eukaryota</taxon>
        <taxon>Metazoa</taxon>
        <taxon>Chordata</taxon>
        <taxon>Craniata</taxon>
        <taxon>Vertebrata</taxon>
        <taxon>Euteleostomi</taxon>
        <taxon>Actinopterygii</taxon>
        <taxon>Neopterygii</taxon>
        <taxon>Teleostei</taxon>
        <taxon>Protacanthopterygii</taxon>
        <taxon>Salmoniformes</taxon>
        <taxon>Salmonidae</taxon>
        <taxon>Salmoninae</taxon>
        <taxon>Hucho</taxon>
    </lineage>
</organism>
<dbReference type="GO" id="GO:0005929">
    <property type="term" value="C:cilium"/>
    <property type="evidence" value="ECO:0007669"/>
    <property type="project" value="TreeGrafter"/>
</dbReference>
<feature type="compositionally biased region" description="Low complexity" evidence="1">
    <location>
        <begin position="55"/>
        <end position="66"/>
    </location>
</feature>
<dbReference type="GO" id="GO:0005737">
    <property type="term" value="C:cytoplasm"/>
    <property type="evidence" value="ECO:0007669"/>
    <property type="project" value="TreeGrafter"/>
</dbReference>
<feature type="region of interest" description="Disordered" evidence="1">
    <location>
        <begin position="49"/>
        <end position="94"/>
    </location>
</feature>
<accession>A0A4W5RNQ5</accession>
<protein>
    <submittedName>
        <fullName evidence="2">Uncharacterized protein</fullName>
    </submittedName>
</protein>
<dbReference type="InterPro" id="IPR037386">
    <property type="entry name" value="CCDC40"/>
</dbReference>
<dbReference type="GO" id="GO:0001947">
    <property type="term" value="P:heart looping"/>
    <property type="evidence" value="ECO:0007669"/>
    <property type="project" value="TreeGrafter"/>
</dbReference>
<evidence type="ECO:0000313" key="3">
    <source>
        <dbReference type="Proteomes" id="UP000314982"/>
    </source>
</evidence>
<reference evidence="3" key="1">
    <citation type="submission" date="2018-06" db="EMBL/GenBank/DDBJ databases">
        <title>Genome assembly of Danube salmon.</title>
        <authorList>
            <person name="Macqueen D.J."/>
            <person name="Gundappa M.K."/>
        </authorList>
    </citation>
    <scope>NUCLEOTIDE SEQUENCE [LARGE SCALE GENOMIC DNA]</scope>
</reference>
<reference evidence="2" key="3">
    <citation type="submission" date="2025-09" db="UniProtKB">
        <authorList>
            <consortium name="Ensembl"/>
        </authorList>
    </citation>
    <scope>IDENTIFICATION</scope>
</reference>
<proteinExistence type="predicted"/>
<reference evidence="2" key="2">
    <citation type="submission" date="2025-08" db="UniProtKB">
        <authorList>
            <consortium name="Ensembl"/>
        </authorList>
    </citation>
    <scope>IDENTIFICATION</scope>
</reference>
<dbReference type="PANTHER" id="PTHR16275">
    <property type="entry name" value="COILED-COIL DOMAIN-CONTAINING PROTEIN 40"/>
    <property type="match status" value="1"/>
</dbReference>
<dbReference type="STRING" id="62062.ENSHHUP00000091621"/>
<evidence type="ECO:0000313" key="2">
    <source>
        <dbReference type="Ensembl" id="ENSHHUP00000091621.1"/>
    </source>
</evidence>
<dbReference type="GO" id="GO:0005576">
    <property type="term" value="C:extracellular region"/>
    <property type="evidence" value="ECO:0007669"/>
    <property type="project" value="GOC"/>
</dbReference>
<sequence length="130" mass="14655">MSRHNKLLSASEARITKRVTVIERKQATINVYNKKVEQLIASTGYVNSTRTRDQGAAAAPAAAAGGTRETGPERRLQQRKVRTESEMQQEQREQAELERHMKELMADMLKLNSLLSESRHVHQALSRATS</sequence>
<dbReference type="Proteomes" id="UP000314982">
    <property type="component" value="Unassembled WGS sequence"/>
</dbReference>
<feature type="compositionally biased region" description="Basic and acidic residues" evidence="1">
    <location>
        <begin position="70"/>
        <end position="94"/>
    </location>
</feature>
<dbReference type="Pfam" id="PF08647">
    <property type="entry name" value="BRE1"/>
    <property type="match status" value="1"/>
</dbReference>
<keyword evidence="3" id="KW-1185">Reference proteome</keyword>
<dbReference type="PANTHER" id="PTHR16275:SF8">
    <property type="entry name" value="COILED-COIL DOMAIN-CONTAINING PROTEIN 40"/>
    <property type="match status" value="1"/>
</dbReference>
<dbReference type="GO" id="GO:0035082">
    <property type="term" value="P:axoneme assembly"/>
    <property type="evidence" value="ECO:0007669"/>
    <property type="project" value="InterPro"/>
</dbReference>
<dbReference type="AlphaFoldDB" id="A0A4W5RNQ5"/>